<dbReference type="EMBL" id="NDYN01000010">
    <property type="protein sequence ID" value="OUT06869.1"/>
    <property type="molecule type" value="Genomic_DNA"/>
</dbReference>
<sequence>MDNRQKVKQAIEQYIKANFSDDSNEFYQYNRTDHLTYADRRLIVYDAKFRHITTHLLRTLAPDKFKHQIYAICPETVVGISFKDGKLSYSQVKKSNIDPFIESLIEITGSCDILDHYACEVLRRQFRLYLDASPTEYKLNTITISEGYNLRDLPSSCMKGQGLKFKPLDTMGKMYYLTSNKTTNILARCIVWDKGVVINSTDDEPIDCQLYDKVYQLEGKYGNIFKDMLEAKGILELDRLEAIDTWNLYINNPFIEIENGNYPWMDRFSLLDINENRLYYYDWNAYGHNSSDLKELAMEVNPEKYKVLLSTDGYTRDMDENDGTIYSEYENSDIEEDDAVWSENLNSHISSNNAVWSQTERDYFHEDDYGNGWYYNWDDRDEPINIENPDFVEFQDSDDTRYMVAKSNAVEDMLSENISNWIPKELAIEIKSLGPNYYIYDDYLVSIVKEHFEQCLDEGKGDADEFKSIVENKNGEWTWTN</sequence>
<dbReference type="RefSeq" id="WP_087582464.1">
    <property type="nucleotide sequence ID" value="NZ_NDYN01000001.1"/>
</dbReference>
<proteinExistence type="predicted"/>
<accession>A0A1Y5MKZ8</accession>
<comment type="caution">
    <text evidence="2">The sequence shown here is derived from an EMBL/GenBank/DDBJ whole genome shotgun (WGS) entry which is preliminary data.</text>
</comment>
<gene>
    <name evidence="2" type="ORF">B9N65_01100</name>
    <name evidence="1" type="ORF">B9N65_09825</name>
</gene>
<evidence type="ECO:0000313" key="2">
    <source>
        <dbReference type="EMBL" id="OUT08967.1"/>
    </source>
</evidence>
<evidence type="ECO:0000313" key="1">
    <source>
        <dbReference type="EMBL" id="OUT06869.1"/>
    </source>
</evidence>
<protein>
    <submittedName>
        <fullName evidence="2">Uncharacterized protein</fullName>
    </submittedName>
</protein>
<dbReference type="Proteomes" id="UP000196317">
    <property type="component" value="Unassembled WGS sequence"/>
</dbReference>
<evidence type="ECO:0000313" key="3">
    <source>
        <dbReference type="Proteomes" id="UP000196317"/>
    </source>
</evidence>
<organism evidence="2 3">
    <name type="scientific">Campylobacter concisus</name>
    <dbReference type="NCBI Taxonomy" id="199"/>
    <lineage>
        <taxon>Bacteria</taxon>
        <taxon>Pseudomonadati</taxon>
        <taxon>Campylobacterota</taxon>
        <taxon>Epsilonproteobacteria</taxon>
        <taxon>Campylobacterales</taxon>
        <taxon>Campylobacteraceae</taxon>
        <taxon>Campylobacter</taxon>
    </lineage>
</organism>
<dbReference type="EMBL" id="NDYN01000001">
    <property type="protein sequence ID" value="OUT08967.1"/>
    <property type="molecule type" value="Genomic_DNA"/>
</dbReference>
<reference evidence="2 3" key="1">
    <citation type="submission" date="2017-04" db="EMBL/GenBank/DDBJ databases">
        <title>Complete genome of Campylobacter concisus ATCC 33237T and draft genomes for an additional eight well characterized C. concisus strains.</title>
        <authorList>
            <person name="Cornelius A.J."/>
            <person name="Miller W.G."/>
            <person name="Lastovica A.J."/>
            <person name="On S.L."/>
            <person name="French N.P."/>
            <person name="Vandenberg O."/>
            <person name="Biggs P.J."/>
        </authorList>
    </citation>
    <scope>NUCLEOTIDE SEQUENCE [LARGE SCALE GENOMIC DNA]</scope>
    <source>
        <strain evidence="2 3">CCUG 19995</strain>
    </source>
</reference>
<dbReference type="AlphaFoldDB" id="A0A1Y5MKZ8"/>
<name>A0A1Y5MKZ8_9BACT</name>